<sequence>MSYTRQVGAEPVPQPRVNPGAFGQVEQQAAQGLAGISQQFAQMAIATREAQQTSALSAAQTRAVVGLEALRTQIDREADPTKIAGLWAQGTRDLQAQIEAGISDRAVRAGFQNHYQQQTARYGREVATIETRRTADVGRATLAADLDQLTHVAGQGNDESRAAAVESAHGQITRAVAAGYLTHEQAQQMGRQFASGVDTVAARQMIDRNPAEALKALREGGFGNLAESARLTLTDRAEAGVARAEARAEAALARRERQIGIGLQQINGLLAAGYVPEDQLATLKAQSRGTAYEPVVARMEQDAREVGRFAALSTEQQVARINQLDETLRGRAPTEADLALRQRLGGIVQHQQQDLNTRGLSRAVADGVVAPLPAFDPSKPEVVNQYAAAAQAASAHYGRPVSMLTEQGVRDLQQQFTRGSPEQRLATVLGLAGVSDPAVRGASLMHLERARGDAGRLPAGALLRIADMARGGLEGQRAALELLTSLGADVSDRAKQMGEAPELRSALVSAQTSGMQAILARQAQITGDARFAATVARDMDAIGRHAATLLAGGETSPARAVQRAQELWNTGMIGLDVPGLGAVRFPASQGSAAQVGDGLRRLREYAVTNTPIPDNADEDTALSLRQRQQAIRMGEWTNQGNQFALVSRGAAGAPVVLATATMDQVMRVQADSAAAERVMLPARRREEALDRTARERRAGERLVPVPVPEMR</sequence>
<evidence type="ECO:0000256" key="1">
    <source>
        <dbReference type="SAM" id="MobiDB-lite"/>
    </source>
</evidence>
<feature type="region of interest" description="Disordered" evidence="1">
    <location>
        <begin position="687"/>
        <end position="711"/>
    </location>
</feature>
<accession>A0A6J5L1M4</accession>
<gene>
    <name evidence="2" type="ORF">UFOVP78_57</name>
</gene>
<proteinExistence type="predicted"/>
<protein>
    <submittedName>
        <fullName evidence="2">Uncharacterized protein</fullName>
    </submittedName>
</protein>
<name>A0A6J5L1M4_9CAUD</name>
<organism evidence="2">
    <name type="scientific">uncultured Caudovirales phage</name>
    <dbReference type="NCBI Taxonomy" id="2100421"/>
    <lineage>
        <taxon>Viruses</taxon>
        <taxon>Duplodnaviria</taxon>
        <taxon>Heunggongvirae</taxon>
        <taxon>Uroviricota</taxon>
        <taxon>Caudoviricetes</taxon>
        <taxon>Peduoviridae</taxon>
        <taxon>Maltschvirus</taxon>
        <taxon>Maltschvirus maltsch</taxon>
    </lineage>
</organism>
<dbReference type="EMBL" id="LR796203">
    <property type="protein sequence ID" value="CAB4127167.1"/>
    <property type="molecule type" value="Genomic_DNA"/>
</dbReference>
<evidence type="ECO:0000313" key="2">
    <source>
        <dbReference type="EMBL" id="CAB4127167.1"/>
    </source>
</evidence>
<reference evidence="2" key="1">
    <citation type="submission" date="2020-04" db="EMBL/GenBank/DDBJ databases">
        <authorList>
            <person name="Chiriac C."/>
            <person name="Salcher M."/>
            <person name="Ghai R."/>
            <person name="Kavagutti S V."/>
        </authorList>
    </citation>
    <scope>NUCLEOTIDE SEQUENCE</scope>
</reference>
<feature type="compositionally biased region" description="Basic and acidic residues" evidence="1">
    <location>
        <begin position="687"/>
        <end position="700"/>
    </location>
</feature>